<comment type="similarity">
    <text evidence="2">Belongs to the oxidase-dependent Fe transporter (OFeT) (TC 9.A.10.1) family.</text>
</comment>
<organism evidence="7 8">
    <name type="scientific">Thioclava nitratireducens</name>
    <dbReference type="NCBI Taxonomy" id="1915078"/>
    <lineage>
        <taxon>Bacteria</taxon>
        <taxon>Pseudomonadati</taxon>
        <taxon>Pseudomonadota</taxon>
        <taxon>Alphaproteobacteria</taxon>
        <taxon>Rhodobacterales</taxon>
        <taxon>Paracoccaceae</taxon>
        <taxon>Thioclava</taxon>
    </lineage>
</organism>
<reference evidence="7 8" key="1">
    <citation type="submission" date="2017-01" db="EMBL/GenBank/DDBJ databases">
        <title>The complete genome sequence of a sulfur-oxidizing marine bacterium Thioclava sp. 25B10_4T.</title>
        <authorList>
            <person name="Liu Y."/>
            <person name="Lai Q."/>
            <person name="Shao Z."/>
        </authorList>
    </citation>
    <scope>NUCLEOTIDE SEQUENCE [LARGE SCALE GENOMIC DNA]</scope>
    <source>
        <strain evidence="7 8">25B10_4</strain>
    </source>
</reference>
<protein>
    <recommendedName>
        <fullName evidence="9">High-affinity iron transporter</fullName>
    </recommendedName>
</protein>
<keyword evidence="5 6" id="KW-0472">Membrane</keyword>
<feature type="transmembrane region" description="Helical" evidence="6">
    <location>
        <begin position="242"/>
        <end position="262"/>
    </location>
</feature>
<dbReference type="Pfam" id="PF03239">
    <property type="entry name" value="FTR1"/>
    <property type="match status" value="1"/>
</dbReference>
<feature type="transmembrane region" description="Helical" evidence="6">
    <location>
        <begin position="274"/>
        <end position="294"/>
    </location>
</feature>
<gene>
    <name evidence="7" type="ORF">BMG03_05925</name>
</gene>
<accession>A0ABM6IF55</accession>
<feature type="transmembrane region" description="Helical" evidence="6">
    <location>
        <begin position="69"/>
        <end position="93"/>
    </location>
</feature>
<feature type="transmembrane region" description="Helical" evidence="6">
    <location>
        <begin position="36"/>
        <end position="57"/>
    </location>
</feature>
<evidence type="ECO:0000256" key="4">
    <source>
        <dbReference type="ARBA" id="ARBA00022989"/>
    </source>
</evidence>
<comment type="subcellular location">
    <subcellularLocation>
        <location evidence="1">Membrane</location>
        <topology evidence="1">Multi-pass membrane protein</topology>
    </subcellularLocation>
</comment>
<dbReference type="Proteomes" id="UP000185622">
    <property type="component" value="Chromosome"/>
</dbReference>
<evidence type="ECO:0008006" key="9">
    <source>
        <dbReference type="Google" id="ProtNLM"/>
    </source>
</evidence>
<keyword evidence="8" id="KW-1185">Reference proteome</keyword>
<keyword evidence="4 6" id="KW-1133">Transmembrane helix</keyword>
<evidence type="ECO:0000256" key="1">
    <source>
        <dbReference type="ARBA" id="ARBA00004141"/>
    </source>
</evidence>
<evidence type="ECO:0000313" key="8">
    <source>
        <dbReference type="Proteomes" id="UP000185622"/>
    </source>
</evidence>
<dbReference type="NCBIfam" id="NF041756">
    <property type="entry name" value="EfeU"/>
    <property type="match status" value="1"/>
</dbReference>
<dbReference type="RefSeq" id="WP_075776337.1">
    <property type="nucleotide sequence ID" value="NZ_CP019437.1"/>
</dbReference>
<feature type="transmembrane region" description="Helical" evidence="6">
    <location>
        <begin position="177"/>
        <end position="197"/>
    </location>
</feature>
<feature type="transmembrane region" description="Helical" evidence="6">
    <location>
        <begin position="146"/>
        <end position="165"/>
    </location>
</feature>
<dbReference type="PANTHER" id="PTHR31632">
    <property type="entry name" value="IRON TRANSPORTER FTH1"/>
    <property type="match status" value="1"/>
</dbReference>
<feature type="transmembrane region" description="Helical" evidence="6">
    <location>
        <begin position="113"/>
        <end position="134"/>
    </location>
</feature>
<dbReference type="PANTHER" id="PTHR31632:SF2">
    <property type="entry name" value="PLASMA MEMBRANE IRON PERMEASE"/>
    <property type="match status" value="1"/>
</dbReference>
<feature type="transmembrane region" description="Helical" evidence="6">
    <location>
        <begin position="12"/>
        <end position="30"/>
    </location>
</feature>
<feature type="transmembrane region" description="Helical" evidence="6">
    <location>
        <begin position="484"/>
        <end position="503"/>
    </location>
</feature>
<evidence type="ECO:0000256" key="3">
    <source>
        <dbReference type="ARBA" id="ARBA00022692"/>
    </source>
</evidence>
<name>A0ABM6IF55_9RHOB</name>
<keyword evidence="3 6" id="KW-0812">Transmembrane</keyword>
<evidence type="ECO:0000256" key="2">
    <source>
        <dbReference type="ARBA" id="ARBA00008333"/>
    </source>
</evidence>
<dbReference type="InterPro" id="IPR004923">
    <property type="entry name" value="FTR1/Fip1/EfeU"/>
</dbReference>
<proteinExistence type="inferred from homology"/>
<evidence type="ECO:0000256" key="5">
    <source>
        <dbReference type="ARBA" id="ARBA00023136"/>
    </source>
</evidence>
<evidence type="ECO:0000256" key="6">
    <source>
        <dbReference type="SAM" id="Phobius"/>
    </source>
</evidence>
<dbReference type="EMBL" id="CP019437">
    <property type="protein sequence ID" value="AQS47389.1"/>
    <property type="molecule type" value="Genomic_DNA"/>
</dbReference>
<evidence type="ECO:0000313" key="7">
    <source>
        <dbReference type="EMBL" id="AQS47389.1"/>
    </source>
</evidence>
<sequence length="514" mass="53860">MLATFIIGLREGLEAALIVGIIAAFLRARGERLHEMWLGVAAAVALSVGVGGGLALIEAALPQSAQEKLECVIAAVAVVFVTLMVLWMTRHAAGLKGQIERDADAALGQGSRIALAAMAFLAVLREGFETAVFLLATISGAQTGHWAGLGAALGLAASVALGWAIAQGGMRLNLGRFFRWTGVFLILVAAGLVLQTLRSAHEAGWLLAGQQRIADLNWLVAPGTVRSALITGVLGIPADPRLIELLGWIAYLVPVAALTYWPRALRPDPRTAQWLRGSLAVAFAALAVGIAALWPQPQVTLPDHAPRGLEGDVDTSAGPDLRLQGHMLEMGATRVDLTGAEATPERHLGLPSLHRQVQSQTEIAGAPGEIDLATLAQLAGGRLPVGVSPARNPGPFVAEWTRLEQVTVWTAGDALLDAQGHSAVTLRLSGGGLTTPRTLRVDSAPSGSATGAWVMAPAATQEAADALRALRRARIEHQFWARELPVILFLIALALAASALARARPAPFFPARSL</sequence>
<feature type="transmembrane region" description="Helical" evidence="6">
    <location>
        <begin position="218"/>
        <end position="236"/>
    </location>
</feature>